<evidence type="ECO:0000313" key="3">
    <source>
        <dbReference type="EMBL" id="CAG5100799.1"/>
    </source>
</evidence>
<feature type="region of interest" description="Disordered" evidence="1">
    <location>
        <begin position="208"/>
        <end position="230"/>
    </location>
</feature>
<feature type="transmembrane region" description="Helical" evidence="2">
    <location>
        <begin position="86"/>
        <end position="107"/>
    </location>
</feature>
<feature type="transmembrane region" description="Helical" evidence="2">
    <location>
        <begin position="119"/>
        <end position="139"/>
    </location>
</feature>
<comment type="caution">
    <text evidence="3">The sequence shown here is derived from an EMBL/GenBank/DDBJ whole genome shotgun (WGS) entry which is preliminary data.</text>
</comment>
<dbReference type="OrthoDB" id="7691332at2759"/>
<proteinExistence type="predicted"/>
<keyword evidence="4" id="KW-1185">Reference proteome</keyword>
<dbReference type="Proteomes" id="UP000786811">
    <property type="component" value="Unassembled WGS sequence"/>
</dbReference>
<sequence>MIKKRFSEELAELEKLARIRKLYLSDYTLLKRNPNLSHIVHAALHLSQCMVITSTEIFSHLYHEIHRRLKLKNPYLPSLDGDRDTLLIINIPLNLVMSLGLCFMWLCAKKFSKKNEISFCGCFIGSILTLVTAIMVMRQSQVQISNAGIHISDVIDHPIFIHDFVTCVLCIFSMALYQLQFWILFDYLHWRYKRNKLAHDDLEMDRRVNEPSSTSRDTSTSSSTSVTLRNEDPMDIKNNRINLYCCCVDYWKYLTRPRRKNRVNYEFQVTYIM</sequence>
<dbReference type="AlphaFoldDB" id="A0A8J2HGN4"/>
<accession>A0A8J2HGN4</accession>
<keyword evidence="2" id="KW-0472">Membrane</keyword>
<gene>
    <name evidence="3" type="ORF">HICCMSTLAB_LOCUS9872</name>
</gene>
<keyword evidence="2" id="KW-0812">Transmembrane</keyword>
<protein>
    <submittedName>
        <fullName evidence="3">Uncharacterized protein</fullName>
    </submittedName>
</protein>
<feature type="compositionally biased region" description="Low complexity" evidence="1">
    <location>
        <begin position="212"/>
        <end position="227"/>
    </location>
</feature>
<evidence type="ECO:0000256" key="1">
    <source>
        <dbReference type="SAM" id="MobiDB-lite"/>
    </source>
</evidence>
<dbReference type="EMBL" id="CAJNRD030001122">
    <property type="protein sequence ID" value="CAG5100799.1"/>
    <property type="molecule type" value="Genomic_DNA"/>
</dbReference>
<feature type="transmembrane region" description="Helical" evidence="2">
    <location>
        <begin position="159"/>
        <end position="185"/>
    </location>
</feature>
<organism evidence="3 4">
    <name type="scientific">Cotesia congregata</name>
    <name type="common">Parasitoid wasp</name>
    <name type="synonym">Apanteles congregatus</name>
    <dbReference type="NCBI Taxonomy" id="51543"/>
    <lineage>
        <taxon>Eukaryota</taxon>
        <taxon>Metazoa</taxon>
        <taxon>Ecdysozoa</taxon>
        <taxon>Arthropoda</taxon>
        <taxon>Hexapoda</taxon>
        <taxon>Insecta</taxon>
        <taxon>Pterygota</taxon>
        <taxon>Neoptera</taxon>
        <taxon>Endopterygota</taxon>
        <taxon>Hymenoptera</taxon>
        <taxon>Apocrita</taxon>
        <taxon>Ichneumonoidea</taxon>
        <taxon>Braconidae</taxon>
        <taxon>Microgastrinae</taxon>
        <taxon>Cotesia</taxon>
    </lineage>
</organism>
<reference evidence="3" key="1">
    <citation type="submission" date="2021-04" db="EMBL/GenBank/DDBJ databases">
        <authorList>
            <person name="Chebbi M.A.C M."/>
        </authorList>
    </citation>
    <scope>NUCLEOTIDE SEQUENCE</scope>
</reference>
<evidence type="ECO:0000313" key="4">
    <source>
        <dbReference type="Proteomes" id="UP000786811"/>
    </source>
</evidence>
<evidence type="ECO:0000256" key="2">
    <source>
        <dbReference type="SAM" id="Phobius"/>
    </source>
</evidence>
<keyword evidence="2" id="KW-1133">Transmembrane helix</keyword>
<name>A0A8J2HGN4_COTCN</name>